<evidence type="ECO:0000313" key="2">
    <source>
        <dbReference type="Proteomes" id="UP001236014"/>
    </source>
</evidence>
<dbReference type="Proteomes" id="UP001236014">
    <property type="component" value="Chromosome"/>
</dbReference>
<dbReference type="RefSeq" id="WP_285967293.1">
    <property type="nucleotide sequence ID" value="NZ_CP127294.1"/>
</dbReference>
<proteinExistence type="predicted"/>
<dbReference type="KEGG" id="acab:QRX50_34485"/>
<organism evidence="1 2">
    <name type="scientific">Amycolatopsis carbonis</name>
    <dbReference type="NCBI Taxonomy" id="715471"/>
    <lineage>
        <taxon>Bacteria</taxon>
        <taxon>Bacillati</taxon>
        <taxon>Actinomycetota</taxon>
        <taxon>Actinomycetes</taxon>
        <taxon>Pseudonocardiales</taxon>
        <taxon>Pseudonocardiaceae</taxon>
        <taxon>Amycolatopsis</taxon>
    </lineage>
</organism>
<reference evidence="1 2" key="1">
    <citation type="submission" date="2023-06" db="EMBL/GenBank/DDBJ databases">
        <authorList>
            <person name="Oyuntsetseg B."/>
            <person name="Kim S.B."/>
        </authorList>
    </citation>
    <scope>NUCLEOTIDE SEQUENCE [LARGE SCALE GENOMIC DNA]</scope>
    <source>
        <strain evidence="1 2">2-15</strain>
    </source>
</reference>
<name>A0A9Y2ICG4_9PSEU</name>
<accession>A0A9Y2ICG4</accession>
<protein>
    <submittedName>
        <fullName evidence="1">Uncharacterized protein</fullName>
    </submittedName>
</protein>
<gene>
    <name evidence="1" type="ORF">QRX50_34485</name>
</gene>
<keyword evidence="2" id="KW-1185">Reference proteome</keyword>
<dbReference type="AlphaFoldDB" id="A0A9Y2ICG4"/>
<sequence>MTGTIGSRAGLRVVVTGVLEVRAAQDGRLDLAVALDGSGDCVALEFPSDPTALTRAAILRPVIASGRLRESEGRWILHVEWLRPARLVSG</sequence>
<dbReference type="EMBL" id="CP127294">
    <property type="protein sequence ID" value="WIX76545.1"/>
    <property type="molecule type" value="Genomic_DNA"/>
</dbReference>
<evidence type="ECO:0000313" key="1">
    <source>
        <dbReference type="EMBL" id="WIX76545.1"/>
    </source>
</evidence>